<comment type="caution">
    <text evidence="11">The sequence shown here is derived from an EMBL/GenBank/DDBJ whole genome shotgun (WGS) entry which is preliminary data.</text>
</comment>
<sequence length="116" mass="13227">MRMESGEMGLHEAEEAGEAGSESFMWLGIRPTVIISDPELVKEVMNKPYIYQRLKSANPLTKLLAQGLFSHETDKWAKHRKIINPAFHMEKLKLMNTAFYLSCDEVLNKMGKESIA</sequence>
<keyword evidence="7" id="KW-0560">Oxidoreductase</keyword>
<evidence type="ECO:0000256" key="10">
    <source>
        <dbReference type="ARBA" id="ARBA00023136"/>
    </source>
</evidence>
<keyword evidence="6" id="KW-1133">Transmembrane helix</keyword>
<evidence type="ECO:0000256" key="4">
    <source>
        <dbReference type="ARBA" id="ARBA00022692"/>
    </source>
</evidence>
<protein>
    <submittedName>
        <fullName evidence="11">Cytochrome</fullName>
    </submittedName>
</protein>
<organism evidence="11">
    <name type="scientific">Sesamum calycinum</name>
    <dbReference type="NCBI Taxonomy" id="2727403"/>
    <lineage>
        <taxon>Eukaryota</taxon>
        <taxon>Viridiplantae</taxon>
        <taxon>Streptophyta</taxon>
        <taxon>Embryophyta</taxon>
        <taxon>Tracheophyta</taxon>
        <taxon>Spermatophyta</taxon>
        <taxon>Magnoliopsida</taxon>
        <taxon>eudicotyledons</taxon>
        <taxon>Gunneridae</taxon>
        <taxon>Pentapetalae</taxon>
        <taxon>asterids</taxon>
        <taxon>lamiids</taxon>
        <taxon>Lamiales</taxon>
        <taxon>Pedaliaceae</taxon>
        <taxon>Sesamum</taxon>
    </lineage>
</organism>
<evidence type="ECO:0000256" key="1">
    <source>
        <dbReference type="ARBA" id="ARBA00004370"/>
    </source>
</evidence>
<evidence type="ECO:0000256" key="6">
    <source>
        <dbReference type="ARBA" id="ARBA00022989"/>
    </source>
</evidence>
<dbReference type="PANTHER" id="PTHR24282:SF273">
    <property type="entry name" value="CYTOCHROME P450 CYP72A219-LIKE"/>
    <property type="match status" value="1"/>
</dbReference>
<dbReference type="GO" id="GO:0005506">
    <property type="term" value="F:iron ion binding"/>
    <property type="evidence" value="ECO:0007669"/>
    <property type="project" value="InterPro"/>
</dbReference>
<dbReference type="InterPro" id="IPR001128">
    <property type="entry name" value="Cyt_P450"/>
</dbReference>
<dbReference type="SUPFAM" id="SSF48264">
    <property type="entry name" value="Cytochrome P450"/>
    <property type="match status" value="1"/>
</dbReference>
<evidence type="ECO:0000256" key="5">
    <source>
        <dbReference type="ARBA" id="ARBA00022723"/>
    </source>
</evidence>
<dbReference type="Pfam" id="PF00067">
    <property type="entry name" value="p450"/>
    <property type="match status" value="1"/>
</dbReference>
<keyword evidence="3" id="KW-0349">Heme</keyword>
<evidence type="ECO:0000256" key="2">
    <source>
        <dbReference type="ARBA" id="ARBA00010617"/>
    </source>
</evidence>
<dbReference type="Gene3D" id="1.10.630.10">
    <property type="entry name" value="Cytochrome P450"/>
    <property type="match status" value="1"/>
</dbReference>
<dbReference type="GO" id="GO:0004497">
    <property type="term" value="F:monooxygenase activity"/>
    <property type="evidence" value="ECO:0007669"/>
    <property type="project" value="UniProtKB-KW"/>
</dbReference>
<proteinExistence type="inferred from homology"/>
<keyword evidence="5" id="KW-0479">Metal-binding</keyword>
<evidence type="ECO:0000256" key="9">
    <source>
        <dbReference type="ARBA" id="ARBA00023033"/>
    </source>
</evidence>
<keyword evidence="10" id="KW-0472">Membrane</keyword>
<evidence type="ECO:0000313" key="11">
    <source>
        <dbReference type="EMBL" id="KAL0362481.1"/>
    </source>
</evidence>
<evidence type="ECO:0000256" key="3">
    <source>
        <dbReference type="ARBA" id="ARBA00022617"/>
    </source>
</evidence>
<keyword evidence="9" id="KW-0503">Monooxygenase</keyword>
<reference evidence="11" key="2">
    <citation type="journal article" date="2024" name="Plant">
        <title>Genomic evolution and insights into agronomic trait innovations of Sesamum species.</title>
        <authorList>
            <person name="Miao H."/>
            <person name="Wang L."/>
            <person name="Qu L."/>
            <person name="Liu H."/>
            <person name="Sun Y."/>
            <person name="Le M."/>
            <person name="Wang Q."/>
            <person name="Wei S."/>
            <person name="Zheng Y."/>
            <person name="Lin W."/>
            <person name="Duan Y."/>
            <person name="Cao H."/>
            <person name="Xiong S."/>
            <person name="Wang X."/>
            <person name="Wei L."/>
            <person name="Li C."/>
            <person name="Ma Q."/>
            <person name="Ju M."/>
            <person name="Zhao R."/>
            <person name="Li G."/>
            <person name="Mu C."/>
            <person name="Tian Q."/>
            <person name="Mei H."/>
            <person name="Zhang T."/>
            <person name="Gao T."/>
            <person name="Zhang H."/>
        </authorList>
    </citation>
    <scope>NUCLEOTIDE SEQUENCE</scope>
    <source>
        <strain evidence="11">KEN8</strain>
    </source>
</reference>
<evidence type="ECO:0000256" key="8">
    <source>
        <dbReference type="ARBA" id="ARBA00023004"/>
    </source>
</evidence>
<dbReference type="GO" id="GO:0016020">
    <property type="term" value="C:membrane"/>
    <property type="evidence" value="ECO:0007669"/>
    <property type="project" value="UniProtKB-SubCell"/>
</dbReference>
<keyword evidence="4" id="KW-0812">Transmembrane</keyword>
<evidence type="ECO:0000256" key="7">
    <source>
        <dbReference type="ARBA" id="ARBA00023002"/>
    </source>
</evidence>
<dbReference type="InterPro" id="IPR036396">
    <property type="entry name" value="Cyt_P450_sf"/>
</dbReference>
<comment type="subcellular location">
    <subcellularLocation>
        <location evidence="1">Membrane</location>
    </subcellularLocation>
</comment>
<dbReference type="PANTHER" id="PTHR24282">
    <property type="entry name" value="CYTOCHROME P450 FAMILY MEMBER"/>
    <property type="match status" value="1"/>
</dbReference>
<accession>A0AAW2Q412</accession>
<comment type="similarity">
    <text evidence="2">Belongs to the cytochrome P450 family.</text>
</comment>
<reference evidence="11" key="1">
    <citation type="submission" date="2020-06" db="EMBL/GenBank/DDBJ databases">
        <authorList>
            <person name="Li T."/>
            <person name="Hu X."/>
            <person name="Zhang T."/>
            <person name="Song X."/>
            <person name="Zhang H."/>
            <person name="Dai N."/>
            <person name="Sheng W."/>
            <person name="Hou X."/>
            <person name="Wei L."/>
        </authorList>
    </citation>
    <scope>NUCLEOTIDE SEQUENCE</scope>
    <source>
        <strain evidence="11">KEN8</strain>
        <tissue evidence="11">Leaf</tissue>
    </source>
</reference>
<dbReference type="InterPro" id="IPR050665">
    <property type="entry name" value="Cytochrome_P450_Monooxygen"/>
</dbReference>
<dbReference type="GO" id="GO:0016705">
    <property type="term" value="F:oxidoreductase activity, acting on paired donors, with incorporation or reduction of molecular oxygen"/>
    <property type="evidence" value="ECO:0007669"/>
    <property type="project" value="InterPro"/>
</dbReference>
<dbReference type="GO" id="GO:0020037">
    <property type="term" value="F:heme binding"/>
    <property type="evidence" value="ECO:0007669"/>
    <property type="project" value="InterPro"/>
</dbReference>
<dbReference type="AlphaFoldDB" id="A0AAW2Q412"/>
<gene>
    <name evidence="11" type="ORF">Scaly_1203300</name>
</gene>
<name>A0AAW2Q412_9LAMI</name>
<keyword evidence="8" id="KW-0408">Iron</keyword>
<dbReference type="EMBL" id="JACGWM010000007">
    <property type="protein sequence ID" value="KAL0362481.1"/>
    <property type="molecule type" value="Genomic_DNA"/>
</dbReference>